<sequence>MPDRTHLPPSLSQTPWLLLRLVPGYLRHLLWQPYRDRPARGHLRALLTAPILRHQIAIYDVVLGFLLRGYAELAGRPLRPETGKVAIVLMRLGFAFDDEFDRREAAGEPLDFRELFHSPQVRLRVREWRAFMEGFDTYAPINDFLAGYVGGLYETYRKGAENPGDFGAMMDRAVMDSGGLLAALAHIVGIFHANPATPGIVEQFTSLGVTAKLSDDMIDFSSDVRAGRPNLLRALVDDAGRADLAVSSGVRMGARWWRRTYPEAYRIYVLAFEEHQARISSRALRYASRVMWVPALLGHTRVETRGRI</sequence>
<dbReference type="EMBL" id="BOOA01000110">
    <property type="protein sequence ID" value="GIH29132.1"/>
    <property type="molecule type" value="Genomic_DNA"/>
</dbReference>
<evidence type="ECO:0000313" key="2">
    <source>
        <dbReference type="Proteomes" id="UP000640052"/>
    </source>
</evidence>
<evidence type="ECO:0000313" key="1">
    <source>
        <dbReference type="EMBL" id="GIH29132.1"/>
    </source>
</evidence>
<comment type="caution">
    <text evidence="1">The sequence shown here is derived from an EMBL/GenBank/DDBJ whole genome shotgun (WGS) entry which is preliminary data.</text>
</comment>
<evidence type="ECO:0008006" key="3">
    <source>
        <dbReference type="Google" id="ProtNLM"/>
    </source>
</evidence>
<proteinExistence type="predicted"/>
<organism evidence="1 2">
    <name type="scientific">Acrocarpospora phusangensis</name>
    <dbReference type="NCBI Taxonomy" id="1070424"/>
    <lineage>
        <taxon>Bacteria</taxon>
        <taxon>Bacillati</taxon>
        <taxon>Actinomycetota</taxon>
        <taxon>Actinomycetes</taxon>
        <taxon>Streptosporangiales</taxon>
        <taxon>Streptosporangiaceae</taxon>
        <taxon>Acrocarpospora</taxon>
    </lineage>
</organism>
<dbReference type="AlphaFoldDB" id="A0A919USF2"/>
<accession>A0A919USF2</accession>
<dbReference type="Proteomes" id="UP000640052">
    <property type="component" value="Unassembled WGS sequence"/>
</dbReference>
<protein>
    <recommendedName>
        <fullName evidence="3">Phytoene synthase</fullName>
    </recommendedName>
</protein>
<keyword evidence="2" id="KW-1185">Reference proteome</keyword>
<reference evidence="1" key="1">
    <citation type="submission" date="2021-01" db="EMBL/GenBank/DDBJ databases">
        <title>Whole genome shotgun sequence of Acrocarpospora phusangensis NBRC 108782.</title>
        <authorList>
            <person name="Komaki H."/>
            <person name="Tamura T."/>
        </authorList>
    </citation>
    <scope>NUCLEOTIDE SEQUENCE</scope>
    <source>
        <strain evidence="1">NBRC 108782</strain>
    </source>
</reference>
<gene>
    <name evidence="1" type="ORF">Aph01nite_74420</name>
</gene>
<dbReference type="RefSeq" id="WP_204045751.1">
    <property type="nucleotide sequence ID" value="NZ_BOOA01000110.1"/>
</dbReference>
<name>A0A919USF2_9ACTN</name>